<gene>
    <name evidence="1" type="ORF">QFC20_006088</name>
</gene>
<protein>
    <submittedName>
        <fullName evidence="1">Uncharacterized protein</fullName>
    </submittedName>
</protein>
<reference evidence="1" key="1">
    <citation type="submission" date="2023-04" db="EMBL/GenBank/DDBJ databases">
        <title>Draft Genome sequencing of Naganishia species isolated from polar environments using Oxford Nanopore Technology.</title>
        <authorList>
            <person name="Leo P."/>
            <person name="Venkateswaran K."/>
        </authorList>
    </citation>
    <scope>NUCLEOTIDE SEQUENCE</scope>
    <source>
        <strain evidence="1">MNA-CCFEE 5262</strain>
    </source>
</reference>
<sequence length="858" mass="94692">MASPTRRTSPRATSPLALPVLHLGSFSDLQLVGQFGIAADDLHEQDMNEPTFNAQRPYTPTSPSKLSPGIPFLRDSNINRRKTIIMNDHPSPPSRLVPLQDSPPPLPPKDVPAPSPITDHPDYADFAYTRRGDTEERSVRGEGRWGENWNGMARSYGEQPRRPPVPRIPSAPLATYTTSPAPLAKRPHQQSRSMGAITLVDPSYAPESSSRPQTTYDVGSFRQQTTYDQRYAYDPPAEVPTVPGLLASVRGEAVGSGPYPSDARPKAMDTWAADIPRTSTRSLGSPSRPSEPPTRTDIVPQRVKVPPPAEEICVECLMRDRDLMHIDVTSPRVWSRASDAVFTQMLLAERAFDRQWEAEHGFTAYDGPRHARHRATLVDEEWDAWEVERQAGRFEGGLFEHSLRELARKNVSPSAHRYKTLQKYLRDQALLLGIPPEEEPQLESNIWLRERKRFEASYRPTNGTANGRALAYAPCAREELPRQRTDSRNGYPVRATMFEASPQAGYGYDAQRYDPTEQLSQEPRRARVPALQLDVRKGRGISSPGLLELSSQPASRTTSRRSPTTSTFRQDQQYNFSADDDASAMDWDPANGRNSPLRPFSFAVRANKGGASSVRSSPGPRGDRDGKSGVLGRWGDSVTSFFGGSQAGGSHWGGSHGGNSGSMMDMHLGLEADRRHGFLPNPRSVSMASPVRPGFFSRASSFMSHQERPTDIQTPALTPVDTRMSGLARDASRGYPDTTAPPADKKKKGLKGLLQKLKGRKKSEEPPSRTDNPPSRDDDYSTPLAPPPPISFLVQRSDRAANHTRTSSSSSLSAFSGSSSPPMPTSVSSMMMRVSPDLPQGARQKMEPRRSSGFSWDE</sequence>
<dbReference type="EMBL" id="JASBWS010000098">
    <property type="protein sequence ID" value="KAJ9097957.1"/>
    <property type="molecule type" value="Genomic_DNA"/>
</dbReference>
<keyword evidence="2" id="KW-1185">Reference proteome</keyword>
<accession>A0ACC2VF54</accession>
<name>A0ACC2VF54_9TREE</name>
<comment type="caution">
    <text evidence="1">The sequence shown here is derived from an EMBL/GenBank/DDBJ whole genome shotgun (WGS) entry which is preliminary data.</text>
</comment>
<evidence type="ECO:0000313" key="1">
    <source>
        <dbReference type="EMBL" id="KAJ9097957.1"/>
    </source>
</evidence>
<proteinExistence type="predicted"/>
<evidence type="ECO:0000313" key="2">
    <source>
        <dbReference type="Proteomes" id="UP001230649"/>
    </source>
</evidence>
<dbReference type="Proteomes" id="UP001230649">
    <property type="component" value="Unassembled WGS sequence"/>
</dbReference>
<organism evidence="1 2">
    <name type="scientific">Naganishia adeliensis</name>
    <dbReference type="NCBI Taxonomy" id="92952"/>
    <lineage>
        <taxon>Eukaryota</taxon>
        <taxon>Fungi</taxon>
        <taxon>Dikarya</taxon>
        <taxon>Basidiomycota</taxon>
        <taxon>Agaricomycotina</taxon>
        <taxon>Tremellomycetes</taxon>
        <taxon>Filobasidiales</taxon>
        <taxon>Filobasidiaceae</taxon>
        <taxon>Naganishia</taxon>
    </lineage>
</organism>